<dbReference type="Proteomes" id="UP001164746">
    <property type="component" value="Chromosome 15"/>
</dbReference>
<sequence length="178" mass="19814">MADTEYIPSVDGTYAHCVGRIINDEHKKTNCKVRLEEMKGKDVIAVYTIKDITKGSELRFDYGDKQEYWGKKNDKKPVLYPEPTVFANPDVHKGTCMGSKLPDLEPDSVPESMDSSAVLANPDVHEGTCIESRMTDLEPDSVPKSIDSSDELSDDEGDQSEDEADVYDFAEPNDDDSI</sequence>
<dbReference type="InterPro" id="IPR046341">
    <property type="entry name" value="SET_dom_sf"/>
</dbReference>
<accession>A0ABY7G3G0</accession>
<evidence type="ECO:0000313" key="3">
    <source>
        <dbReference type="EMBL" id="WAR27814.1"/>
    </source>
</evidence>
<reference evidence="3" key="1">
    <citation type="submission" date="2022-11" db="EMBL/GenBank/DDBJ databases">
        <title>Centuries of genome instability and evolution in soft-shell clam transmissible cancer (bioRxiv).</title>
        <authorList>
            <person name="Hart S.F.M."/>
            <person name="Yonemitsu M.A."/>
            <person name="Giersch R.M."/>
            <person name="Beal B.F."/>
            <person name="Arriagada G."/>
            <person name="Davis B.W."/>
            <person name="Ostrander E.A."/>
            <person name="Goff S.P."/>
            <person name="Metzger M.J."/>
        </authorList>
    </citation>
    <scope>NUCLEOTIDE SEQUENCE</scope>
    <source>
        <strain evidence="3">MELC-2E11</strain>
        <tissue evidence="3">Siphon/mantle</tissue>
    </source>
</reference>
<protein>
    <recommendedName>
        <fullName evidence="2">SET domain-containing protein</fullName>
    </recommendedName>
</protein>
<dbReference type="SUPFAM" id="SSF82199">
    <property type="entry name" value="SET domain"/>
    <property type="match status" value="1"/>
</dbReference>
<dbReference type="EMBL" id="CP111026">
    <property type="protein sequence ID" value="WAR27814.1"/>
    <property type="molecule type" value="Genomic_DNA"/>
</dbReference>
<gene>
    <name evidence="3" type="ORF">MAR_013518</name>
</gene>
<dbReference type="Gene3D" id="2.170.270.10">
    <property type="entry name" value="SET domain"/>
    <property type="match status" value="1"/>
</dbReference>
<dbReference type="InterPro" id="IPR001214">
    <property type="entry name" value="SET_dom"/>
</dbReference>
<feature type="domain" description="SET" evidence="2">
    <location>
        <begin position="10"/>
        <end position="63"/>
    </location>
</feature>
<keyword evidence="4" id="KW-1185">Reference proteome</keyword>
<feature type="compositionally biased region" description="Acidic residues" evidence="1">
    <location>
        <begin position="148"/>
        <end position="178"/>
    </location>
</feature>
<dbReference type="CDD" id="cd08161">
    <property type="entry name" value="SET"/>
    <property type="match status" value="1"/>
</dbReference>
<name>A0ABY7G3G0_MYAAR</name>
<organism evidence="3 4">
    <name type="scientific">Mya arenaria</name>
    <name type="common">Soft-shell clam</name>
    <dbReference type="NCBI Taxonomy" id="6604"/>
    <lineage>
        <taxon>Eukaryota</taxon>
        <taxon>Metazoa</taxon>
        <taxon>Spiralia</taxon>
        <taxon>Lophotrochozoa</taxon>
        <taxon>Mollusca</taxon>
        <taxon>Bivalvia</taxon>
        <taxon>Autobranchia</taxon>
        <taxon>Heteroconchia</taxon>
        <taxon>Euheterodonta</taxon>
        <taxon>Imparidentia</taxon>
        <taxon>Neoheterodontei</taxon>
        <taxon>Myida</taxon>
        <taxon>Myoidea</taxon>
        <taxon>Myidae</taxon>
        <taxon>Mya</taxon>
    </lineage>
</organism>
<feature type="compositionally biased region" description="Basic and acidic residues" evidence="1">
    <location>
        <begin position="123"/>
        <end position="136"/>
    </location>
</feature>
<dbReference type="Pfam" id="PF00856">
    <property type="entry name" value="SET"/>
    <property type="match status" value="1"/>
</dbReference>
<feature type="region of interest" description="Disordered" evidence="1">
    <location>
        <begin position="120"/>
        <end position="178"/>
    </location>
</feature>
<evidence type="ECO:0000313" key="4">
    <source>
        <dbReference type="Proteomes" id="UP001164746"/>
    </source>
</evidence>
<evidence type="ECO:0000256" key="1">
    <source>
        <dbReference type="SAM" id="MobiDB-lite"/>
    </source>
</evidence>
<evidence type="ECO:0000259" key="2">
    <source>
        <dbReference type="Pfam" id="PF00856"/>
    </source>
</evidence>
<proteinExistence type="predicted"/>